<organism evidence="2 3">
    <name type="scientific">Solanum bulbocastanum</name>
    <name type="common">Wild potato</name>
    <dbReference type="NCBI Taxonomy" id="147425"/>
    <lineage>
        <taxon>Eukaryota</taxon>
        <taxon>Viridiplantae</taxon>
        <taxon>Streptophyta</taxon>
        <taxon>Embryophyta</taxon>
        <taxon>Tracheophyta</taxon>
        <taxon>Spermatophyta</taxon>
        <taxon>Magnoliopsida</taxon>
        <taxon>eudicotyledons</taxon>
        <taxon>Gunneridae</taxon>
        <taxon>Pentapetalae</taxon>
        <taxon>asterids</taxon>
        <taxon>lamiids</taxon>
        <taxon>Solanales</taxon>
        <taxon>Solanaceae</taxon>
        <taxon>Solanoideae</taxon>
        <taxon>Solaneae</taxon>
        <taxon>Solanum</taxon>
    </lineage>
</organism>
<comment type="caution">
    <text evidence="2">The sequence shown here is derived from an EMBL/GenBank/DDBJ whole genome shotgun (WGS) entry which is preliminary data.</text>
</comment>
<reference evidence="2 3" key="1">
    <citation type="submission" date="2024-02" db="EMBL/GenBank/DDBJ databases">
        <title>de novo genome assembly of Solanum bulbocastanum strain 11H21.</title>
        <authorList>
            <person name="Hosaka A.J."/>
        </authorList>
    </citation>
    <scope>NUCLEOTIDE SEQUENCE [LARGE SCALE GENOMIC DNA]</scope>
    <source>
        <tissue evidence="2">Young leaves</tissue>
    </source>
</reference>
<gene>
    <name evidence="2" type="ORF">RDI58_029276</name>
</gene>
<evidence type="ECO:0000256" key="1">
    <source>
        <dbReference type="SAM" id="MobiDB-lite"/>
    </source>
</evidence>
<evidence type="ECO:0000313" key="3">
    <source>
        <dbReference type="Proteomes" id="UP001371456"/>
    </source>
</evidence>
<keyword evidence="3" id="KW-1185">Reference proteome</keyword>
<dbReference type="AlphaFoldDB" id="A0AAN8SU17"/>
<accession>A0AAN8SU17</accession>
<protein>
    <submittedName>
        <fullName evidence="2">Uncharacterized protein</fullName>
    </submittedName>
</protein>
<feature type="region of interest" description="Disordered" evidence="1">
    <location>
        <begin position="48"/>
        <end position="68"/>
    </location>
</feature>
<dbReference type="EMBL" id="JBANQN010000012">
    <property type="protein sequence ID" value="KAK6774037.1"/>
    <property type="molecule type" value="Genomic_DNA"/>
</dbReference>
<name>A0AAN8SU17_SOLBU</name>
<sequence>MVADMRSRMSLFVFGRSRLSNKKGKAAMFLGGMGIVRLIIHGQQHISSGPTLSSASGHAPCNNIDHRN</sequence>
<evidence type="ECO:0000313" key="2">
    <source>
        <dbReference type="EMBL" id="KAK6774037.1"/>
    </source>
</evidence>
<dbReference type="Proteomes" id="UP001371456">
    <property type="component" value="Unassembled WGS sequence"/>
</dbReference>
<proteinExistence type="predicted"/>